<comment type="caution">
    <text evidence="1">The sequence shown here is derived from an EMBL/GenBank/DDBJ whole genome shotgun (WGS) entry which is preliminary data.</text>
</comment>
<protein>
    <submittedName>
        <fullName evidence="1">Uncharacterized protein</fullName>
    </submittedName>
</protein>
<name>A0A5B7D523_PORTR</name>
<evidence type="ECO:0000313" key="1">
    <source>
        <dbReference type="EMBL" id="MPC16134.1"/>
    </source>
</evidence>
<organism evidence="1 2">
    <name type="scientific">Portunus trituberculatus</name>
    <name type="common">Swimming crab</name>
    <name type="synonym">Neptunus trituberculatus</name>
    <dbReference type="NCBI Taxonomy" id="210409"/>
    <lineage>
        <taxon>Eukaryota</taxon>
        <taxon>Metazoa</taxon>
        <taxon>Ecdysozoa</taxon>
        <taxon>Arthropoda</taxon>
        <taxon>Crustacea</taxon>
        <taxon>Multicrustacea</taxon>
        <taxon>Malacostraca</taxon>
        <taxon>Eumalacostraca</taxon>
        <taxon>Eucarida</taxon>
        <taxon>Decapoda</taxon>
        <taxon>Pleocyemata</taxon>
        <taxon>Brachyura</taxon>
        <taxon>Eubrachyura</taxon>
        <taxon>Portunoidea</taxon>
        <taxon>Portunidae</taxon>
        <taxon>Portuninae</taxon>
        <taxon>Portunus</taxon>
    </lineage>
</organism>
<reference evidence="1 2" key="1">
    <citation type="submission" date="2019-05" db="EMBL/GenBank/DDBJ databases">
        <title>Another draft genome of Portunus trituberculatus and its Hox gene families provides insights of decapod evolution.</title>
        <authorList>
            <person name="Jeong J.-H."/>
            <person name="Song I."/>
            <person name="Kim S."/>
            <person name="Choi T."/>
            <person name="Kim D."/>
            <person name="Ryu S."/>
            <person name="Kim W."/>
        </authorList>
    </citation>
    <scope>NUCLEOTIDE SEQUENCE [LARGE SCALE GENOMIC DNA]</scope>
    <source>
        <tissue evidence="1">Muscle</tissue>
    </source>
</reference>
<evidence type="ECO:0000313" key="2">
    <source>
        <dbReference type="Proteomes" id="UP000324222"/>
    </source>
</evidence>
<gene>
    <name evidence="1" type="ORF">E2C01_008954</name>
</gene>
<dbReference type="Proteomes" id="UP000324222">
    <property type="component" value="Unassembled WGS sequence"/>
</dbReference>
<accession>A0A5B7D523</accession>
<keyword evidence="2" id="KW-1185">Reference proteome</keyword>
<dbReference type="AlphaFoldDB" id="A0A5B7D523"/>
<sequence>MEEQDVRRVSGPDGVSNWIVKKCSHQLADKVHNIMSSLIPLCWMFKKPAWLIYGRPLTSFVILFMNVFEQLSMHCCDVHEECLHGRVISDGPTSALVALHTGKLAKGNKNNQQRGLVRCQSPCV</sequence>
<proteinExistence type="predicted"/>
<dbReference type="EMBL" id="VSRR010000481">
    <property type="protein sequence ID" value="MPC16134.1"/>
    <property type="molecule type" value="Genomic_DNA"/>
</dbReference>